<dbReference type="PIRSF" id="PIRSF016080">
    <property type="entry name" value="Restrict_endonuc_II_DpmII"/>
    <property type="match status" value="1"/>
</dbReference>
<dbReference type="SUPFAM" id="SSF52980">
    <property type="entry name" value="Restriction endonuclease-like"/>
    <property type="match status" value="1"/>
</dbReference>
<dbReference type="AlphaFoldDB" id="A0A1H6J5Z2"/>
<organism evidence="3 4">
    <name type="scientific">Paenimyroides marinum</name>
    <dbReference type="NCBI Taxonomy" id="1159016"/>
    <lineage>
        <taxon>Bacteria</taxon>
        <taxon>Pseudomonadati</taxon>
        <taxon>Bacteroidota</taxon>
        <taxon>Flavobacteriia</taxon>
        <taxon>Flavobacteriales</taxon>
        <taxon>Flavobacteriaceae</taxon>
        <taxon>Paenimyroides</taxon>
    </lineage>
</organism>
<evidence type="ECO:0000313" key="3">
    <source>
        <dbReference type="EMBL" id="SEH54342.1"/>
    </source>
</evidence>
<dbReference type="OrthoDB" id="9771872at2"/>
<dbReference type="STRING" id="1159016.SAMN02927937_00097"/>
<protein>
    <recommendedName>
        <fullName evidence="1">Type-2 restriction enzyme</fullName>
        <ecNumber evidence="1">3.1.21.4</ecNumber>
    </recommendedName>
</protein>
<dbReference type="GO" id="GO:0009036">
    <property type="term" value="F:type II site-specific deoxyribonuclease activity"/>
    <property type="evidence" value="ECO:0007669"/>
    <property type="project" value="UniProtKB-UniRule"/>
</dbReference>
<gene>
    <name evidence="3" type="ORF">SAMN02927937_00097</name>
</gene>
<feature type="domain" description="Restriction endonuclease type II DpnII-like" evidence="2">
    <location>
        <begin position="4"/>
        <end position="269"/>
    </location>
</feature>
<dbReference type="EMBL" id="FNXE01000001">
    <property type="protein sequence ID" value="SEH54342.1"/>
    <property type="molecule type" value="Genomic_DNA"/>
</dbReference>
<evidence type="ECO:0000259" key="2">
    <source>
        <dbReference type="Pfam" id="PF04556"/>
    </source>
</evidence>
<evidence type="ECO:0000256" key="1">
    <source>
        <dbReference type="PIRNR" id="PIRNR016080"/>
    </source>
</evidence>
<reference evidence="3 4" key="1">
    <citation type="submission" date="2016-10" db="EMBL/GenBank/DDBJ databases">
        <authorList>
            <person name="de Groot N.N."/>
        </authorList>
    </citation>
    <scope>NUCLEOTIDE SEQUENCE [LARGE SCALE GENOMIC DNA]</scope>
    <source>
        <strain evidence="3 4">CGMCC 1.10825</strain>
    </source>
</reference>
<name>A0A1H6J5Z2_9FLAO</name>
<dbReference type="GO" id="GO:0009307">
    <property type="term" value="P:DNA restriction-modification system"/>
    <property type="evidence" value="ECO:0007669"/>
    <property type="project" value="UniProtKB-UniRule"/>
</dbReference>
<comment type="catalytic activity">
    <reaction evidence="1">
        <text>Endonucleolytic cleavage of DNA to give specific double-stranded fragments with terminal 5'-phosphates.</text>
        <dbReference type="EC" id="3.1.21.4"/>
    </reaction>
</comment>
<comment type="function">
    <text evidence="1">A P subtype restriction enzyme that recognizes the double-stranded unmethylated sequence 5'-GATC-3'.</text>
</comment>
<keyword evidence="1" id="KW-0378">Hydrolase</keyword>
<dbReference type="Proteomes" id="UP000199634">
    <property type="component" value="Unassembled WGS sequence"/>
</dbReference>
<dbReference type="InterPro" id="IPR011335">
    <property type="entry name" value="Restrct_endonuc-II-like"/>
</dbReference>
<dbReference type="RefSeq" id="WP_091095212.1">
    <property type="nucleotide sequence ID" value="NZ_FNXE01000001.1"/>
</dbReference>
<dbReference type="GO" id="GO:0003677">
    <property type="term" value="F:DNA binding"/>
    <property type="evidence" value="ECO:0007669"/>
    <property type="project" value="UniProtKB-UniRule"/>
</dbReference>
<accession>A0A1H6J5Z2</accession>
<sequence length="279" mass="32247">MSEQFKIFLSQLSETNATLDYFTDFKKIKSNVNKISIKLNQLNYLIGKENLKEAVNELYDENPKVFEVLDILIAIRKNKKAKTFNNKGKIVLLDSYFTSPELILEYIEETGLAEVFRNKDVTNLVDYVFGIEVGLDTNARKNRGGDNMSKAVSLIFDKADVFYKKEVNNTIFPEIISLGADVKRFDFVIKTKKKTYLIETNYYNSGGSKLNETARAYSDVAPKINQYPNYEFVWITDGQGWFSAKNKLEEAYNIIPSLYNLITLEDFIKKIQKEEILEF</sequence>
<proteinExistence type="inferred from homology"/>
<keyword evidence="1" id="KW-0540">Nuclease</keyword>
<dbReference type="Pfam" id="PF04556">
    <property type="entry name" value="DpnII"/>
    <property type="match status" value="1"/>
</dbReference>
<dbReference type="EC" id="3.1.21.4" evidence="1"/>
<evidence type="ECO:0000313" key="4">
    <source>
        <dbReference type="Proteomes" id="UP000199634"/>
    </source>
</evidence>
<keyword evidence="1" id="KW-0680">Restriction system</keyword>
<dbReference type="InterPro" id="IPR021191">
    <property type="entry name" value="Restrct_endonuc_II_DpnII"/>
</dbReference>
<dbReference type="InterPro" id="IPR007637">
    <property type="entry name" value="Restrct_endonuc_II_DpnII-like"/>
</dbReference>
<keyword evidence="1" id="KW-0255">Endonuclease</keyword>
<comment type="similarity">
    <text evidence="1">Belongs to the DpnII type II restriction endonuclease family.</text>
</comment>
<keyword evidence="4" id="KW-1185">Reference proteome</keyword>